<dbReference type="Proteomes" id="UP000256328">
    <property type="component" value="Unassembled WGS sequence"/>
</dbReference>
<keyword evidence="4" id="KW-1185">Reference proteome</keyword>
<feature type="compositionally biased region" description="Low complexity" evidence="1">
    <location>
        <begin position="19"/>
        <end position="35"/>
    </location>
</feature>
<name>A0A3D8S998_9HELO</name>
<keyword evidence="2" id="KW-0812">Transmembrane</keyword>
<reference evidence="3 4" key="1">
    <citation type="journal article" date="2018" name="IMA Fungus">
        <title>IMA Genome-F 9: Draft genome sequence of Annulohypoxylon stygium, Aspergillus mulundensis, Berkeleyomyces basicola (syn. Thielaviopsis basicola), Ceratocystis smalleyi, two Cercospora beticola strains, Coleophoma cylindrospora, Fusarium fracticaudum, Phialophora cf. hyalina, and Morchella septimelata.</title>
        <authorList>
            <person name="Wingfield B.D."/>
            <person name="Bills G.F."/>
            <person name="Dong Y."/>
            <person name="Huang W."/>
            <person name="Nel W.J."/>
            <person name="Swalarsk-Parry B.S."/>
            <person name="Vaghefi N."/>
            <person name="Wilken P.M."/>
            <person name="An Z."/>
            <person name="de Beer Z.W."/>
            <person name="De Vos L."/>
            <person name="Chen L."/>
            <person name="Duong T.A."/>
            <person name="Gao Y."/>
            <person name="Hammerbacher A."/>
            <person name="Kikkert J.R."/>
            <person name="Li Y."/>
            <person name="Li H."/>
            <person name="Li K."/>
            <person name="Li Q."/>
            <person name="Liu X."/>
            <person name="Ma X."/>
            <person name="Naidoo K."/>
            <person name="Pethybridge S.J."/>
            <person name="Sun J."/>
            <person name="Steenkamp E.T."/>
            <person name="van der Nest M.A."/>
            <person name="van Wyk S."/>
            <person name="Wingfield M.J."/>
            <person name="Xiong C."/>
            <person name="Yue Q."/>
            <person name="Zhang X."/>
        </authorList>
    </citation>
    <scope>NUCLEOTIDE SEQUENCE [LARGE SCALE GENOMIC DNA]</scope>
    <source>
        <strain evidence="3 4">BP5796</strain>
    </source>
</reference>
<feature type="transmembrane region" description="Helical" evidence="2">
    <location>
        <begin position="39"/>
        <end position="57"/>
    </location>
</feature>
<proteinExistence type="predicted"/>
<gene>
    <name evidence="3" type="ORF">BP5796_04410</name>
</gene>
<dbReference type="AlphaFoldDB" id="A0A3D8S998"/>
<comment type="caution">
    <text evidence="3">The sequence shown here is derived from an EMBL/GenBank/DDBJ whole genome shotgun (WGS) entry which is preliminary data.</text>
</comment>
<evidence type="ECO:0000313" key="3">
    <source>
        <dbReference type="EMBL" id="RDW82919.1"/>
    </source>
</evidence>
<accession>A0A3D8S998</accession>
<evidence type="ECO:0000256" key="1">
    <source>
        <dbReference type="SAM" id="MobiDB-lite"/>
    </source>
</evidence>
<protein>
    <submittedName>
        <fullName evidence="3">Uncharacterized protein</fullName>
    </submittedName>
</protein>
<dbReference type="OrthoDB" id="3440059at2759"/>
<keyword evidence="2" id="KW-1133">Transmembrane helix</keyword>
<evidence type="ECO:0000313" key="4">
    <source>
        <dbReference type="Proteomes" id="UP000256328"/>
    </source>
</evidence>
<dbReference type="EMBL" id="PDLN01000006">
    <property type="protein sequence ID" value="RDW82919.1"/>
    <property type="molecule type" value="Genomic_DNA"/>
</dbReference>
<feature type="region of interest" description="Disordered" evidence="1">
    <location>
        <begin position="1"/>
        <end position="35"/>
    </location>
</feature>
<feature type="region of interest" description="Disordered" evidence="1">
    <location>
        <begin position="167"/>
        <end position="212"/>
    </location>
</feature>
<keyword evidence="2" id="KW-0472">Membrane</keyword>
<feature type="compositionally biased region" description="Basic and acidic residues" evidence="1">
    <location>
        <begin position="1"/>
        <end position="13"/>
    </location>
</feature>
<organism evidence="3 4">
    <name type="scientific">Coleophoma crateriformis</name>
    <dbReference type="NCBI Taxonomy" id="565419"/>
    <lineage>
        <taxon>Eukaryota</taxon>
        <taxon>Fungi</taxon>
        <taxon>Dikarya</taxon>
        <taxon>Ascomycota</taxon>
        <taxon>Pezizomycotina</taxon>
        <taxon>Leotiomycetes</taxon>
        <taxon>Helotiales</taxon>
        <taxon>Dermateaceae</taxon>
        <taxon>Coleophoma</taxon>
    </lineage>
</organism>
<feature type="compositionally biased region" description="Polar residues" evidence="1">
    <location>
        <begin position="179"/>
        <end position="212"/>
    </location>
</feature>
<evidence type="ECO:0000256" key="2">
    <source>
        <dbReference type="SAM" id="Phobius"/>
    </source>
</evidence>
<sequence>MPVVADSHRHGPEQENFLSSTSTSSSAHPFSPSSITSPPTNVILLAGLFFVALRLFIRRIGPLFSPKSKVALGPTAKVGSPIVRRNIPRPEAGTGTKTHNYPIEKDTTYLGLDQEDCIIEEEREISPLAPFSPSTTVTQDRVPLGTDFTSEEISFAMLNPLAPSFIPSSGSGSRTDSSYKPSLQLQSPSYTSTSFSETDQNPDYTLSSSPISFVPTSAPSPIPFVDDLDLQGQGPRRRSYNRLTTDGVSVAGEIVVAEGWRRHTKVFGGGVCLACIENERRASA</sequence>
<feature type="compositionally biased region" description="Low complexity" evidence="1">
    <location>
        <begin position="168"/>
        <end position="178"/>
    </location>
</feature>